<accession>A0AAF0C5X6</accession>
<protein>
    <submittedName>
        <fullName evidence="3">PEP-CTERM system TPR-repeat protein PrsT</fullName>
    </submittedName>
</protein>
<proteinExistence type="predicted"/>
<keyword evidence="1" id="KW-0802">TPR repeat</keyword>
<feature type="domain" description="Ancillary SecYEG translocon subunit/Cell division coordinator CpoB TPR" evidence="2">
    <location>
        <begin position="658"/>
        <end position="759"/>
    </location>
</feature>
<dbReference type="InterPro" id="IPR011990">
    <property type="entry name" value="TPR-like_helical_dom_sf"/>
</dbReference>
<dbReference type="PANTHER" id="PTHR12558:SF13">
    <property type="entry name" value="CELL DIVISION CYCLE PROTEIN 27 HOMOLOG"/>
    <property type="match status" value="1"/>
</dbReference>
<dbReference type="Pfam" id="PF14559">
    <property type="entry name" value="TPR_19"/>
    <property type="match status" value="1"/>
</dbReference>
<dbReference type="PROSITE" id="PS51257">
    <property type="entry name" value="PROKAR_LIPOPROTEIN"/>
    <property type="match status" value="1"/>
</dbReference>
<dbReference type="RefSeq" id="WP_044841406.1">
    <property type="nucleotide sequence ID" value="NZ_CP059733.1"/>
</dbReference>
<dbReference type="Proteomes" id="UP000032352">
    <property type="component" value="Chromosome"/>
</dbReference>
<feature type="domain" description="Ancillary SecYEG translocon subunit/Cell division coordinator CpoB TPR" evidence="2">
    <location>
        <begin position="31"/>
        <end position="166"/>
    </location>
</feature>
<dbReference type="InterPro" id="IPR018704">
    <property type="entry name" value="SecYEG/CpoB_TPR"/>
</dbReference>
<dbReference type="InterPro" id="IPR014266">
    <property type="entry name" value="PEP-CTERM_TPR_PrsT"/>
</dbReference>
<dbReference type="NCBIfam" id="TIGR02917">
    <property type="entry name" value="PEP_TPR_lipo"/>
    <property type="match status" value="1"/>
</dbReference>
<gene>
    <name evidence="3" type="primary">prsT</name>
    <name evidence="3" type="ORF">SG34_020695</name>
</gene>
<dbReference type="Pfam" id="PF13432">
    <property type="entry name" value="TPR_16"/>
    <property type="match status" value="2"/>
</dbReference>
<name>A0AAF0C5X6_9GAMM</name>
<reference evidence="3 4" key="2">
    <citation type="journal article" date="2022" name="Mar. Drugs">
        <title>Bioassay-Guided Fractionation Leads to the Detection of Cholic Acid Generated by the Rare Thalassomonas sp.</title>
        <authorList>
            <person name="Pheiffer F."/>
            <person name="Schneider Y.K."/>
            <person name="Hansen E.H."/>
            <person name="Andersen J.H."/>
            <person name="Isaksson J."/>
            <person name="Busche T."/>
            <person name="R C."/>
            <person name="Kalinowski J."/>
            <person name="Zyl L.V."/>
            <person name="Trindade M."/>
        </authorList>
    </citation>
    <scope>NUCLEOTIDE SEQUENCE [LARGE SCALE GENOMIC DNA]</scope>
    <source>
        <strain evidence="3 4">XOM25</strain>
    </source>
</reference>
<sequence length="942" mass="105263">MAKRQIKLIQQIFLIFILGCFVNVKTLAFTEQQANQAYEDALRSFAQSDLNTAVVFLKNSLKNNPNHLPSKILMAEVLIAQGDGAAAEIELTYALKHGADEKRILPLMLEALLLQKKYEPVVASNFPPGSNARLKSKIAMLKGQAFVAQKKYVRAEQSFRQALEYNGNNVLAILGRAQVALLRENLRQAREHAELALAKAPTNTNALLMLANIEQMQGGAEAALAKINEVIALNRENFPALLMRAGLLIDKGQYQAALLDVTVITNQIPNEPRANYLKAIINIALGNQAESEATIEHLNTVLTGVPDEVMQANPVYYYLAGVISYGQGQYLKARDALRKYYDINKEDTRALKLLAKTEFKLNEPFSAKSYLVKARLINPGDVETWSLLGRAYMATGAAEKAERYFLDVIRALPRESGAHLDIARLYLSRGQAEQAIGHLQQAEGLANAQTDKADLYLLFTRAYQDNQQLELALGSVDKAIALREQDSFLHQLKGSLLGLNGEHEKARFAFEQALKLDADNYQAVLHLARMDMLSGRIKQSNRRLHQYLEQNNPNTTLMLELADNYLRLNEPANALTWLEKAYAQDRGNNVALSRLADYHTKLNDIDRALELVEEYLNRFNKDAEIQLLAAGLYLKSKQNDKALQAHQLAVKHSVEKGQALLALAKTQVLFGENDNAITNLEKAITRDSTLVPAYLQLIDIYQKRKDFDNAMATIRQLEQVMPKNGLISALKGDTYRLNGQYAQAIAVYREALTSSASQQATLGLYRVYQEQGQYRQAVDLLEARLKRYPDELLSAIALADSYKGLGELAKAGEFYDTLIARFPDAPVLFNNAAAIYLSLENFDKAAQYADAAYARLPDNVAIIDTKAWVETLRGNYQQALPLYRQALALDVDNMEVQYHLAYTLNKMGRNLEAVKYLKDVLANEQAYAGKKDAEALLKSLEN</sequence>
<evidence type="ECO:0000313" key="3">
    <source>
        <dbReference type="EMBL" id="WDE03777.1"/>
    </source>
</evidence>
<dbReference type="PANTHER" id="PTHR12558">
    <property type="entry name" value="CELL DIVISION CYCLE 16,23,27"/>
    <property type="match status" value="1"/>
</dbReference>
<evidence type="ECO:0000313" key="4">
    <source>
        <dbReference type="Proteomes" id="UP000032352"/>
    </source>
</evidence>
<feature type="repeat" description="TPR" evidence="1">
    <location>
        <begin position="136"/>
        <end position="169"/>
    </location>
</feature>
<evidence type="ECO:0000256" key="1">
    <source>
        <dbReference type="PROSITE-ProRule" id="PRU00339"/>
    </source>
</evidence>
<reference evidence="3 4" key="1">
    <citation type="journal article" date="2015" name="Genome Announc.">
        <title>Draft Genome Sequences of Marine Isolates of Thalassomonas viridans and Thalassomonas actiniarum.</title>
        <authorList>
            <person name="Olonade I."/>
            <person name="van Zyl L.J."/>
            <person name="Trindade M."/>
        </authorList>
    </citation>
    <scope>NUCLEOTIDE SEQUENCE [LARGE SCALE GENOMIC DNA]</scope>
    <source>
        <strain evidence="3 4">XOM25</strain>
    </source>
</reference>
<dbReference type="Gene3D" id="1.25.40.10">
    <property type="entry name" value="Tetratricopeptide repeat domain"/>
    <property type="match status" value="6"/>
</dbReference>
<dbReference type="Pfam" id="PF09976">
    <property type="entry name" value="TPR_21"/>
    <property type="match status" value="2"/>
</dbReference>
<dbReference type="KEGG" id="tvd:SG34_020695"/>
<dbReference type="Pfam" id="PF13429">
    <property type="entry name" value="TPR_15"/>
    <property type="match status" value="1"/>
</dbReference>
<feature type="repeat" description="TPR" evidence="1">
    <location>
        <begin position="382"/>
        <end position="415"/>
    </location>
</feature>
<keyword evidence="4" id="KW-1185">Reference proteome</keyword>
<dbReference type="SUPFAM" id="SSF48452">
    <property type="entry name" value="TPR-like"/>
    <property type="match status" value="4"/>
</dbReference>
<evidence type="ECO:0000259" key="2">
    <source>
        <dbReference type="Pfam" id="PF09976"/>
    </source>
</evidence>
<organism evidence="3 4">
    <name type="scientific">Thalassomonas viridans</name>
    <dbReference type="NCBI Taxonomy" id="137584"/>
    <lineage>
        <taxon>Bacteria</taxon>
        <taxon>Pseudomonadati</taxon>
        <taxon>Pseudomonadota</taxon>
        <taxon>Gammaproteobacteria</taxon>
        <taxon>Alteromonadales</taxon>
        <taxon>Colwelliaceae</taxon>
        <taxon>Thalassomonas</taxon>
    </lineage>
</organism>
<dbReference type="EMBL" id="CP059733">
    <property type="protein sequence ID" value="WDE03777.1"/>
    <property type="molecule type" value="Genomic_DNA"/>
</dbReference>
<dbReference type="SMART" id="SM00028">
    <property type="entry name" value="TPR"/>
    <property type="match status" value="20"/>
</dbReference>
<dbReference type="AlphaFoldDB" id="A0AAF0C5X6"/>
<dbReference type="InterPro" id="IPR019734">
    <property type="entry name" value="TPR_rpt"/>
</dbReference>
<dbReference type="PROSITE" id="PS50005">
    <property type="entry name" value="TPR"/>
    <property type="match status" value="2"/>
</dbReference>